<sequence>MALIAAGAALSLSGLTVWVLVASAGIALCLWAGQYTRWIVAIAFSLVIPLLLLICAVRVYPILGIGFAEGNTVVLAALGLTAVVGLLAQGAPLCRPSRAGLRTAGLAAIVPAAGGLAAVLLSVGTSGRMLSWAMNSDAIWNTVTARNLFIDGGLLPGVHPNSSPLTGVLMAASFAPGRNATAATELLNHDVTRAAQLWVLAILVASFLAGLVVARSVSGQHPWLRLLATMLAGGFVTSWYVAGFSFQYGFYNVSPSIALLFLCWLLWTELPQARLWAAALLFLLTTVLLASWAPLAVAPLFLGIVGFLRYSWPELRHASLPTRAIYASSVLQVPAYVVFVTLDDLRRDGGALSGGGAMAPVIPAILFILIGAVVFAGAIGTGDATSRHELVGATLISLAGLLAYGYLGWQLRDAATKWWGYYPAKFVWFLSILLVVVLLAIVLGRLSHSSTLGLNASAGVVGILVLVGAVLGSVPPSLNRIGALVPLADIVRGLGASARDAAIPTLFTLSTPGEKNVVARYAQDPSDDYFVNGWLLQLSASSAEDPIRYHSYYLNATEPIQLCAMIDTWGGGVNVHTRDGKLQAELEEACPTSKYTVVLGDLPAPMN</sequence>
<feature type="transmembrane region" description="Helical" evidence="1">
    <location>
        <begin position="279"/>
        <end position="312"/>
    </location>
</feature>
<feature type="transmembrane region" description="Helical" evidence="1">
    <location>
        <begin position="39"/>
        <end position="60"/>
    </location>
</feature>
<dbReference type="Proteomes" id="UP000297851">
    <property type="component" value="Unassembled WGS sequence"/>
</dbReference>
<gene>
    <name evidence="2" type="ORF">E3T25_03595</name>
</gene>
<name>A0ABY2JL68_9MICO</name>
<dbReference type="EMBL" id="SOGO01000011">
    <property type="protein sequence ID" value="TFD05741.1"/>
    <property type="molecule type" value="Genomic_DNA"/>
</dbReference>
<dbReference type="RefSeq" id="WP_134372231.1">
    <property type="nucleotide sequence ID" value="NZ_SOGO01000011.1"/>
</dbReference>
<accession>A0ABY2JL68</accession>
<proteinExistence type="predicted"/>
<keyword evidence="1" id="KW-0472">Membrane</keyword>
<protein>
    <submittedName>
        <fullName evidence="2">Uncharacterized protein</fullName>
    </submittedName>
</protein>
<feature type="transmembrane region" description="Helical" evidence="1">
    <location>
        <begin position="197"/>
        <end position="217"/>
    </location>
</feature>
<feature type="transmembrane region" description="Helical" evidence="1">
    <location>
        <begin position="427"/>
        <end position="446"/>
    </location>
</feature>
<feature type="transmembrane region" description="Helical" evidence="1">
    <location>
        <begin position="357"/>
        <end position="378"/>
    </location>
</feature>
<keyword evidence="3" id="KW-1185">Reference proteome</keyword>
<feature type="transmembrane region" description="Helical" evidence="1">
    <location>
        <begin position="390"/>
        <end position="407"/>
    </location>
</feature>
<evidence type="ECO:0000313" key="2">
    <source>
        <dbReference type="EMBL" id="TFD05741.1"/>
    </source>
</evidence>
<feature type="transmembrane region" description="Helical" evidence="1">
    <location>
        <begin position="249"/>
        <end position="267"/>
    </location>
</feature>
<organism evidence="2 3">
    <name type="scientific">Cryobacterium sandaracinum</name>
    <dbReference type="NCBI Taxonomy" id="1259247"/>
    <lineage>
        <taxon>Bacteria</taxon>
        <taxon>Bacillati</taxon>
        <taxon>Actinomycetota</taxon>
        <taxon>Actinomycetes</taxon>
        <taxon>Micrococcales</taxon>
        <taxon>Microbacteriaceae</taxon>
        <taxon>Cryobacterium</taxon>
    </lineage>
</organism>
<reference evidence="2 3" key="1">
    <citation type="submission" date="2019-03" db="EMBL/GenBank/DDBJ databases">
        <title>Genomics of glacier-inhabiting Cryobacterium strains.</title>
        <authorList>
            <person name="Liu Q."/>
            <person name="Xin Y.-H."/>
        </authorList>
    </citation>
    <scope>NUCLEOTIDE SEQUENCE [LARGE SCALE GENOMIC DNA]</scope>
    <source>
        <strain evidence="2 3">TMT2-16</strain>
    </source>
</reference>
<feature type="transmembrane region" description="Helical" evidence="1">
    <location>
        <begin position="223"/>
        <end position="242"/>
    </location>
</feature>
<feature type="transmembrane region" description="Helical" evidence="1">
    <location>
        <begin position="324"/>
        <end position="342"/>
    </location>
</feature>
<feature type="transmembrane region" description="Helical" evidence="1">
    <location>
        <begin position="103"/>
        <end position="124"/>
    </location>
</feature>
<keyword evidence="1" id="KW-1133">Transmembrane helix</keyword>
<evidence type="ECO:0000313" key="3">
    <source>
        <dbReference type="Proteomes" id="UP000297851"/>
    </source>
</evidence>
<feature type="transmembrane region" description="Helical" evidence="1">
    <location>
        <begin position="453"/>
        <end position="474"/>
    </location>
</feature>
<feature type="transmembrane region" description="Helical" evidence="1">
    <location>
        <begin position="72"/>
        <end position="91"/>
    </location>
</feature>
<comment type="caution">
    <text evidence="2">The sequence shown here is derived from an EMBL/GenBank/DDBJ whole genome shotgun (WGS) entry which is preliminary data.</text>
</comment>
<evidence type="ECO:0000256" key="1">
    <source>
        <dbReference type="SAM" id="Phobius"/>
    </source>
</evidence>
<keyword evidence="1" id="KW-0812">Transmembrane</keyword>